<feature type="domain" description="BTB" evidence="5">
    <location>
        <begin position="367"/>
        <end position="399"/>
    </location>
</feature>
<organism evidence="7 8">
    <name type="scientific">Channa striata</name>
    <name type="common">Snakehead murrel</name>
    <name type="synonym">Ophicephalus striatus</name>
    <dbReference type="NCBI Taxonomy" id="64152"/>
    <lineage>
        <taxon>Eukaryota</taxon>
        <taxon>Metazoa</taxon>
        <taxon>Chordata</taxon>
        <taxon>Craniata</taxon>
        <taxon>Vertebrata</taxon>
        <taxon>Euteleostomi</taxon>
        <taxon>Actinopterygii</taxon>
        <taxon>Neopterygii</taxon>
        <taxon>Teleostei</taxon>
        <taxon>Neoteleostei</taxon>
        <taxon>Acanthomorphata</taxon>
        <taxon>Anabantaria</taxon>
        <taxon>Anabantiformes</taxon>
        <taxon>Channoidei</taxon>
        <taxon>Channidae</taxon>
        <taxon>Channa</taxon>
    </lineage>
</organism>
<dbReference type="GO" id="GO:0051537">
    <property type="term" value="F:2 iron, 2 sulfur cluster binding"/>
    <property type="evidence" value="ECO:0007669"/>
    <property type="project" value="UniProtKB-KW"/>
</dbReference>
<evidence type="ECO:0000259" key="5">
    <source>
        <dbReference type="PROSITE" id="PS50097"/>
    </source>
</evidence>
<dbReference type="FunFam" id="3.30.710.10:FF:000076">
    <property type="entry name" value="rho-related BTB domain-containing protein 3"/>
    <property type="match status" value="1"/>
</dbReference>
<dbReference type="InterPro" id="IPR036922">
    <property type="entry name" value="Rieske_2Fe-2S_sf"/>
</dbReference>
<evidence type="ECO:0000256" key="4">
    <source>
        <dbReference type="ARBA" id="ARBA00023014"/>
    </source>
</evidence>
<dbReference type="Gene3D" id="2.102.10.10">
    <property type="entry name" value="Rieske [2Fe-2S] iron-sulphur domain"/>
    <property type="match status" value="1"/>
</dbReference>
<sequence>MDAYCYHSGSILQNGDIEEIDGKMCIVCPKHKFKISLADGEGLYRASDPRLKPPVFKWYSKGVKQRTHTVTETNGDIYVKLSEQMCWIDSDYFQGEKGKSSGTKPAPTMSIHIVALGSECPGGVGPGEEILGQGQLQGGLLWSYLGHGALVGPCDLEGNLHNPAFMEYTSRVFGDVTVVVRDCPSWDLLDSDWASVRKVLEQADILVIKYSVTDKLAFQQVRNGYAPRLRPLLRHWGVPVILVAVGARLNDEGPPCTCPLCASDWSSCVPHSEGLQLSRDLGATYLELPSLNHVFVGRYFGSVLEYFMIQCLKHKAKERPEKRRGNKVNELRPPHLEQPACLPPIRVEESSFSQDMQWLLERGVQFADVAFYAGDSGKELGWAHAAVLCAVSPYFRQLLLGPKTRERPQSRCVCRERDGGPHSLLSTWDGGIIDDMPRSDGHMTGRLSRLVVKDPLLCMCLWETLMFIYRGAWEWEHLQEALEEKLKNSLAVAQLLDRIRSLIGRERVIKDTPSARAAQLGPQTLVNLFNSPLYSDVIFMVQGSVLPAHRAVLVARCDVMAAMFSGKYAEARSRVVPIHGVSSDTFLSFLEYLYTDSCCPASVLQAMAVLVCAEMYQVKRLQHLCEVCVCAYLQSMPSRELASTGISVVRLLRRAKCHNAEQLYIWLLHFIANNYLIFSHKPDFLELSEEEREQVERLRWPSRGYLQELSEYQQRRRKLRKSRCLVM</sequence>
<evidence type="ECO:0000256" key="3">
    <source>
        <dbReference type="ARBA" id="ARBA00023004"/>
    </source>
</evidence>
<proteinExistence type="predicted"/>
<keyword evidence="2" id="KW-0479">Metal-binding</keyword>
<dbReference type="Pfam" id="PF00651">
    <property type="entry name" value="BTB"/>
    <property type="match status" value="2"/>
</dbReference>
<dbReference type="CDD" id="cd18360">
    <property type="entry name" value="BTB2_POZ_RHOBTB3"/>
    <property type="match status" value="1"/>
</dbReference>
<dbReference type="InterPro" id="IPR000210">
    <property type="entry name" value="BTB/POZ_dom"/>
</dbReference>
<dbReference type="PANTHER" id="PTHR24413">
    <property type="entry name" value="SPECKLE-TYPE POZ PROTEIN"/>
    <property type="match status" value="1"/>
</dbReference>
<dbReference type="Gene3D" id="3.30.710.10">
    <property type="entry name" value="Potassium Channel Kv1.1, Chain A"/>
    <property type="match status" value="2"/>
</dbReference>
<keyword evidence="8" id="KW-1185">Reference proteome</keyword>
<evidence type="ECO:0008006" key="9">
    <source>
        <dbReference type="Google" id="ProtNLM"/>
    </source>
</evidence>
<dbReference type="SUPFAM" id="SSF50022">
    <property type="entry name" value="ISP domain"/>
    <property type="match status" value="1"/>
</dbReference>
<dbReference type="InterPro" id="IPR011333">
    <property type="entry name" value="SKP1/BTB/POZ_sf"/>
</dbReference>
<keyword evidence="4" id="KW-0411">Iron-sulfur</keyword>
<dbReference type="EMBL" id="JAUPFM010000001">
    <property type="protein sequence ID" value="KAK2862418.1"/>
    <property type="molecule type" value="Genomic_DNA"/>
</dbReference>
<dbReference type="InterPro" id="IPR017941">
    <property type="entry name" value="Rieske_2Fe-2S"/>
</dbReference>
<dbReference type="PROSITE" id="PS51296">
    <property type="entry name" value="RIESKE"/>
    <property type="match status" value="1"/>
</dbReference>
<feature type="domain" description="BTB" evidence="5">
    <location>
        <begin position="535"/>
        <end position="596"/>
    </location>
</feature>
<dbReference type="Pfam" id="PF22543">
    <property type="entry name" value="Rieske_4"/>
    <property type="match status" value="1"/>
</dbReference>
<protein>
    <recommendedName>
        <fullName evidence="9">Rho-related BTB domain-containing protein 3</fullName>
    </recommendedName>
</protein>
<evidence type="ECO:0000313" key="8">
    <source>
        <dbReference type="Proteomes" id="UP001187415"/>
    </source>
</evidence>
<comment type="caution">
    <text evidence="7">The sequence shown here is derived from an EMBL/GenBank/DDBJ whole genome shotgun (WGS) entry which is preliminary data.</text>
</comment>
<keyword evidence="3" id="KW-0408">Iron</keyword>
<dbReference type="Proteomes" id="UP001187415">
    <property type="component" value="Unassembled WGS sequence"/>
</dbReference>
<reference evidence="7" key="1">
    <citation type="submission" date="2023-07" db="EMBL/GenBank/DDBJ databases">
        <title>Chromosome-level Genome Assembly of Striped Snakehead (Channa striata).</title>
        <authorList>
            <person name="Liu H."/>
        </authorList>
    </citation>
    <scope>NUCLEOTIDE SEQUENCE</scope>
    <source>
        <strain evidence="7">Gz</strain>
        <tissue evidence="7">Muscle</tissue>
    </source>
</reference>
<dbReference type="SMART" id="SM00225">
    <property type="entry name" value="BTB"/>
    <property type="match status" value="1"/>
</dbReference>
<dbReference type="GO" id="GO:0046872">
    <property type="term" value="F:metal ion binding"/>
    <property type="evidence" value="ECO:0007669"/>
    <property type="project" value="UniProtKB-KW"/>
</dbReference>
<name>A0AA88NZQ4_CHASR</name>
<dbReference type="AlphaFoldDB" id="A0AA88NZQ4"/>
<evidence type="ECO:0000259" key="6">
    <source>
        <dbReference type="PROSITE" id="PS51296"/>
    </source>
</evidence>
<evidence type="ECO:0000256" key="2">
    <source>
        <dbReference type="ARBA" id="ARBA00022723"/>
    </source>
</evidence>
<dbReference type="CDD" id="cd18532">
    <property type="entry name" value="BACK_RHOBTB3"/>
    <property type="match status" value="1"/>
</dbReference>
<dbReference type="SUPFAM" id="SSF54695">
    <property type="entry name" value="POZ domain"/>
    <property type="match status" value="2"/>
</dbReference>
<accession>A0AA88NZQ4</accession>
<evidence type="ECO:0000256" key="1">
    <source>
        <dbReference type="ARBA" id="ARBA00022714"/>
    </source>
</evidence>
<dbReference type="InterPro" id="IPR054716">
    <property type="entry name" value="Sol_Rieske_ferrdox_dom"/>
</dbReference>
<feature type="domain" description="Rieske" evidence="6">
    <location>
        <begin position="1"/>
        <end position="64"/>
    </location>
</feature>
<keyword evidence="1" id="KW-0001">2Fe-2S</keyword>
<dbReference type="PROSITE" id="PS50097">
    <property type="entry name" value="BTB"/>
    <property type="match status" value="2"/>
</dbReference>
<evidence type="ECO:0000313" key="7">
    <source>
        <dbReference type="EMBL" id="KAK2862418.1"/>
    </source>
</evidence>
<gene>
    <name evidence="7" type="ORF">Q5P01_001951</name>
</gene>